<evidence type="ECO:0000256" key="1">
    <source>
        <dbReference type="SAM" id="SignalP"/>
    </source>
</evidence>
<accession>A0ABU6G0C5</accession>
<evidence type="ECO:0000259" key="2">
    <source>
        <dbReference type="SMART" id="SM00458"/>
    </source>
</evidence>
<dbReference type="Pfam" id="PF14200">
    <property type="entry name" value="RicinB_lectin_2"/>
    <property type="match status" value="2"/>
</dbReference>
<gene>
    <name evidence="3" type="ORF">P4I72_10735</name>
</gene>
<dbReference type="EMBL" id="JARLKY010000023">
    <property type="protein sequence ID" value="MEC0227600.1"/>
    <property type="molecule type" value="Genomic_DNA"/>
</dbReference>
<keyword evidence="1" id="KW-0732">Signal</keyword>
<dbReference type="InterPro" id="IPR000772">
    <property type="entry name" value="Ricin_B_lectin"/>
</dbReference>
<comment type="caution">
    <text evidence="3">The sequence shown here is derived from an EMBL/GenBank/DDBJ whole genome shotgun (WGS) entry which is preliminary data.</text>
</comment>
<proteinExistence type="predicted"/>
<dbReference type="Proteomes" id="UP001338137">
    <property type="component" value="Unassembled WGS sequence"/>
</dbReference>
<organism evidence="3 4">
    <name type="scientific">Paenibacillus alba</name>
    <dbReference type="NCBI Taxonomy" id="1197127"/>
    <lineage>
        <taxon>Bacteria</taxon>
        <taxon>Bacillati</taxon>
        <taxon>Bacillota</taxon>
        <taxon>Bacilli</taxon>
        <taxon>Bacillales</taxon>
        <taxon>Paenibacillaceae</taxon>
        <taxon>Paenibacillus</taxon>
    </lineage>
</organism>
<evidence type="ECO:0000313" key="4">
    <source>
        <dbReference type="Proteomes" id="UP001338137"/>
    </source>
</evidence>
<dbReference type="RefSeq" id="WP_326071909.1">
    <property type="nucleotide sequence ID" value="NZ_JARLKY010000023.1"/>
</dbReference>
<keyword evidence="4" id="KW-1185">Reference proteome</keyword>
<dbReference type="SMART" id="SM00458">
    <property type="entry name" value="RICIN"/>
    <property type="match status" value="1"/>
</dbReference>
<feature type="domain" description="Ricin B lectin" evidence="2">
    <location>
        <begin position="37"/>
        <end position="179"/>
    </location>
</feature>
<dbReference type="Gene3D" id="2.80.10.50">
    <property type="match status" value="2"/>
</dbReference>
<feature type="signal peptide" evidence="1">
    <location>
        <begin position="1"/>
        <end position="26"/>
    </location>
</feature>
<sequence length="180" mass="20005">MKRFLIRYGLIAIVALVLVVTSSSPAVTPTTYASGTPVALKLINVHSLKALSVSGWDKLADGALIQQYTNLEHDDQKWYLENLGNGYYNIRNAASGDLLDVNGASTSDGANVIQWPSNNGWNQQWQLIPDHNHDRGESWFIKNRNSGKLLEMSGASTSDFGQAIQWYDNGGENQRWFFLS</sequence>
<dbReference type="PROSITE" id="PS50231">
    <property type="entry name" value="RICIN_B_LECTIN"/>
    <property type="match status" value="1"/>
</dbReference>
<evidence type="ECO:0000313" key="3">
    <source>
        <dbReference type="EMBL" id="MEC0227600.1"/>
    </source>
</evidence>
<feature type="chain" id="PRO_5047023722" evidence="1">
    <location>
        <begin position="27"/>
        <end position="180"/>
    </location>
</feature>
<name>A0ABU6G0C5_9BACL</name>
<dbReference type="InterPro" id="IPR035992">
    <property type="entry name" value="Ricin_B-like_lectins"/>
</dbReference>
<reference evidence="3 4" key="1">
    <citation type="submission" date="2023-03" db="EMBL/GenBank/DDBJ databases">
        <title>Bacillus Genome Sequencing.</title>
        <authorList>
            <person name="Dunlap C."/>
        </authorList>
    </citation>
    <scope>NUCLEOTIDE SEQUENCE [LARGE SCALE GENOMIC DNA]</scope>
    <source>
        <strain evidence="3 4">BD-533</strain>
    </source>
</reference>
<dbReference type="SUPFAM" id="SSF50370">
    <property type="entry name" value="Ricin B-like lectins"/>
    <property type="match status" value="1"/>
</dbReference>
<protein>
    <submittedName>
        <fullName evidence="3">RICIN domain-containing protein</fullName>
    </submittedName>
</protein>